<evidence type="ECO:0000256" key="4">
    <source>
        <dbReference type="ARBA" id="ARBA00022737"/>
    </source>
</evidence>
<dbReference type="InterPro" id="IPR001298">
    <property type="entry name" value="Filamin/ABP280_rpt"/>
</dbReference>
<feature type="compositionally biased region" description="Polar residues" evidence="8">
    <location>
        <begin position="2848"/>
        <end position="2865"/>
    </location>
</feature>
<feature type="repeat" description="Filamin" evidence="7">
    <location>
        <begin position="1564"/>
        <end position="1659"/>
    </location>
</feature>
<feature type="repeat" description="Filamin" evidence="7">
    <location>
        <begin position="1903"/>
        <end position="1995"/>
    </location>
</feature>
<feature type="repeat" description="Filamin" evidence="7">
    <location>
        <begin position="1080"/>
        <end position="1172"/>
    </location>
</feature>
<feature type="repeat" description="Filamin" evidence="7">
    <location>
        <begin position="1468"/>
        <end position="1563"/>
    </location>
</feature>
<organism evidence="10 11">
    <name type="scientific">Mugilogobius chulae</name>
    <name type="common">yellowstripe goby</name>
    <dbReference type="NCBI Taxonomy" id="88201"/>
    <lineage>
        <taxon>Eukaryota</taxon>
        <taxon>Metazoa</taxon>
        <taxon>Chordata</taxon>
        <taxon>Craniata</taxon>
        <taxon>Vertebrata</taxon>
        <taxon>Euteleostomi</taxon>
        <taxon>Actinopterygii</taxon>
        <taxon>Neopterygii</taxon>
        <taxon>Teleostei</taxon>
        <taxon>Neoteleostei</taxon>
        <taxon>Acanthomorphata</taxon>
        <taxon>Gobiaria</taxon>
        <taxon>Gobiiformes</taxon>
        <taxon>Gobioidei</taxon>
        <taxon>Gobiidae</taxon>
        <taxon>Gobionellinae</taxon>
        <taxon>Mugilogobius</taxon>
    </lineage>
</organism>
<feature type="region of interest" description="Disordered" evidence="8">
    <location>
        <begin position="2925"/>
        <end position="2947"/>
    </location>
</feature>
<dbReference type="GO" id="GO:0051015">
    <property type="term" value="F:actin filament binding"/>
    <property type="evidence" value="ECO:0007669"/>
    <property type="project" value="InterPro"/>
</dbReference>
<dbReference type="Gene3D" id="2.60.40.10">
    <property type="entry name" value="Immunoglobulins"/>
    <property type="match status" value="24"/>
</dbReference>
<dbReference type="FunFam" id="2.60.40.10:FF:000007">
    <property type="entry name" value="Filamin-B isoform C"/>
    <property type="match status" value="3"/>
</dbReference>
<feature type="repeat" description="Filamin" evidence="7">
    <location>
        <begin position="1375"/>
        <end position="1467"/>
    </location>
</feature>
<dbReference type="Pfam" id="PF00630">
    <property type="entry name" value="Filamin"/>
    <property type="match status" value="24"/>
</dbReference>
<dbReference type="FunFam" id="2.60.40.10:FF:000122">
    <property type="entry name" value="filamin-C isoform X2"/>
    <property type="match status" value="1"/>
</dbReference>
<dbReference type="PROSITE" id="PS50021">
    <property type="entry name" value="CH"/>
    <property type="match status" value="1"/>
</dbReference>
<name>A0AAW0NKY5_9GOBI</name>
<feature type="repeat" description="Filamin" evidence="7">
    <location>
        <begin position="788"/>
        <end position="890"/>
    </location>
</feature>
<dbReference type="Proteomes" id="UP001460270">
    <property type="component" value="Unassembled WGS sequence"/>
</dbReference>
<dbReference type="SUPFAM" id="SSF81296">
    <property type="entry name" value="E set domains"/>
    <property type="match status" value="24"/>
</dbReference>
<keyword evidence="6" id="KW-0206">Cytoskeleton</keyword>
<dbReference type="InterPro" id="IPR001589">
    <property type="entry name" value="Actinin_actin-bd_CS"/>
</dbReference>
<feature type="repeat" description="Filamin" evidence="7">
    <location>
        <begin position="2287"/>
        <end position="2357"/>
    </location>
</feature>
<evidence type="ECO:0000256" key="8">
    <source>
        <dbReference type="SAM" id="MobiDB-lite"/>
    </source>
</evidence>
<feature type="repeat" description="Filamin" evidence="7">
    <location>
        <begin position="891"/>
        <end position="984"/>
    </location>
</feature>
<dbReference type="Pfam" id="PF00307">
    <property type="entry name" value="CH"/>
    <property type="match status" value="1"/>
</dbReference>
<feature type="repeat" description="Filamin" evidence="7">
    <location>
        <begin position="1275"/>
        <end position="1374"/>
    </location>
</feature>
<feature type="repeat" description="Filamin" evidence="7">
    <location>
        <begin position="2360"/>
        <end position="2452"/>
    </location>
</feature>
<feature type="repeat" description="Filamin" evidence="7">
    <location>
        <begin position="985"/>
        <end position="1079"/>
    </location>
</feature>
<keyword evidence="5" id="KW-0009">Actin-binding</keyword>
<feature type="repeat" description="Filamin" evidence="7">
    <location>
        <begin position="595"/>
        <end position="687"/>
    </location>
</feature>
<proteinExistence type="inferred from homology"/>
<feature type="repeat" description="Filamin" evidence="7">
    <location>
        <begin position="1660"/>
        <end position="1753"/>
    </location>
</feature>
<dbReference type="InterPro" id="IPR001715">
    <property type="entry name" value="CH_dom"/>
</dbReference>
<feature type="repeat" description="Filamin" evidence="7">
    <location>
        <begin position="2001"/>
        <end position="2081"/>
    </location>
</feature>
<dbReference type="FunFam" id="2.60.40.10:FF:000092">
    <property type="entry name" value="Filamin-B isoform B"/>
    <property type="match status" value="1"/>
</dbReference>
<dbReference type="FunFam" id="2.60.40.10:FF:000126">
    <property type="entry name" value="filamin-C isoform X1"/>
    <property type="match status" value="1"/>
</dbReference>
<evidence type="ECO:0000256" key="2">
    <source>
        <dbReference type="ARBA" id="ARBA00009238"/>
    </source>
</evidence>
<dbReference type="FunFam" id="2.60.40.10:FF:000001">
    <property type="entry name" value="Filamin-C isoform b"/>
    <property type="match status" value="7"/>
</dbReference>
<evidence type="ECO:0000256" key="5">
    <source>
        <dbReference type="ARBA" id="ARBA00023203"/>
    </source>
</evidence>
<feature type="repeat" description="Filamin" evidence="7">
    <location>
        <begin position="1173"/>
        <end position="1274"/>
    </location>
</feature>
<dbReference type="InterPro" id="IPR014756">
    <property type="entry name" value="Ig_E-set"/>
</dbReference>
<dbReference type="CDD" id="cd21230">
    <property type="entry name" value="CH_FLN_rpt2"/>
    <property type="match status" value="1"/>
</dbReference>
<dbReference type="SMART" id="SM00033">
    <property type="entry name" value="CH"/>
    <property type="match status" value="1"/>
</dbReference>
<dbReference type="InterPro" id="IPR017868">
    <property type="entry name" value="Filamin/ABP280_repeat-like"/>
</dbReference>
<dbReference type="SMART" id="SM00557">
    <property type="entry name" value="IG_FLMN"/>
    <property type="match status" value="24"/>
</dbReference>
<dbReference type="GO" id="GO:0007399">
    <property type="term" value="P:nervous system development"/>
    <property type="evidence" value="ECO:0007669"/>
    <property type="project" value="UniProtKB-ARBA"/>
</dbReference>
<feature type="repeat" description="Filamin" evidence="7">
    <location>
        <begin position="691"/>
        <end position="787"/>
    </location>
</feature>
<gene>
    <name evidence="10" type="ORF">WMY93_020282</name>
</gene>
<evidence type="ECO:0000256" key="7">
    <source>
        <dbReference type="PROSITE-ProRule" id="PRU00087"/>
    </source>
</evidence>
<feature type="domain" description="Calponin-homology (CH)" evidence="9">
    <location>
        <begin position="190"/>
        <end position="293"/>
    </location>
</feature>
<dbReference type="PROSITE" id="PS50194">
    <property type="entry name" value="FILAMIN_REPEAT"/>
    <property type="match status" value="24"/>
</dbReference>
<keyword evidence="11" id="KW-1185">Reference proteome</keyword>
<feature type="repeat" description="Filamin" evidence="7">
    <location>
        <begin position="2084"/>
        <end position="2176"/>
    </location>
</feature>
<feature type="repeat" description="Filamin" evidence="7">
    <location>
        <begin position="2681"/>
        <end position="2775"/>
    </location>
</feature>
<evidence type="ECO:0000256" key="3">
    <source>
        <dbReference type="ARBA" id="ARBA00022490"/>
    </source>
</evidence>
<evidence type="ECO:0000313" key="11">
    <source>
        <dbReference type="Proteomes" id="UP001460270"/>
    </source>
</evidence>
<dbReference type="FunFam" id="2.60.40.10:FF:000138">
    <property type="entry name" value="filamin-B isoform X1"/>
    <property type="match status" value="1"/>
</dbReference>
<dbReference type="InterPro" id="IPR044801">
    <property type="entry name" value="Filamin"/>
</dbReference>
<accession>A0AAW0NKY5</accession>
<dbReference type="GO" id="GO:0005856">
    <property type="term" value="C:cytoskeleton"/>
    <property type="evidence" value="ECO:0007669"/>
    <property type="project" value="UniProtKB-SubCell"/>
</dbReference>
<comment type="similarity">
    <text evidence="2">Belongs to the filamin family.</text>
</comment>
<dbReference type="SUPFAM" id="SSF47576">
    <property type="entry name" value="Calponin-homology domain, CH-domain"/>
    <property type="match status" value="1"/>
</dbReference>
<feature type="repeat" description="Filamin" evidence="7">
    <location>
        <begin position="300"/>
        <end position="397"/>
    </location>
</feature>
<comment type="caution">
    <text evidence="10">The sequence shown here is derived from an EMBL/GenBank/DDBJ whole genome shotgun (WGS) entry which is preliminary data.</text>
</comment>
<feature type="compositionally biased region" description="Polar residues" evidence="8">
    <location>
        <begin position="2933"/>
        <end position="2944"/>
    </location>
</feature>
<keyword evidence="3" id="KW-0963">Cytoplasm</keyword>
<evidence type="ECO:0000313" key="10">
    <source>
        <dbReference type="EMBL" id="KAK7899429.1"/>
    </source>
</evidence>
<dbReference type="EMBL" id="JBBPFD010000014">
    <property type="protein sequence ID" value="KAK7899429.1"/>
    <property type="molecule type" value="Genomic_DNA"/>
</dbReference>
<sequence length="3020" mass="322078">MSQSCDVTSGALIKKSAHLDPSAPVSAVIQTHAQTCPCASSLTVLSRRRYSSVQESPLHSQDRSRDRKQTWPYARLSRLYGNGLARSKAEVASSPAQVAVPFFIPAPETFPELRARERRHGTSPGKDGPKLDLKTNKTPTMPATEKDLAEDAPWKKIQQNTFTRWINEHLKCVNKRVADLQLDLGTSESKTPKQRLLGWIQNKVPDLPITNFSQDWRDGKALGALVDSCAPGLCPDWETWDSVKPVENATEAMQLADDWLGIPQVIAPEEIIDPSADEQSVMTYLSQFPKAKLKPGAPLKPKLNPKKARAYGPGIEPTGNRVLRPAVFTVDTFSAGQGHVTVYLDQPDGTREELKPELNEGKKTYTVTYIPQVTGTHKVTVIFAGQEIPKSPFEVSVDKALGDASKVTVKGPGIEPVGNIANRPTHFDIYTAGAGTGDVTVMVRDPQGRQNSVELMMEDRGDCIYRCTYKPTQAGPHSITVTFGGAAVPKSPFSVDISPACVPGACRASGRGLQPSGLRVKQTGDIKVDTKNAGTGELKITIKGPKCVEEPVKLLSSRDGVYFYEYYPNTTGKHSISITWGGQHIPKSPFEVSVGPEAGPQQIRAYGPGLEGGTVGKPAAFVVESIGTDVGVLGFAIEGPSQAKIECEDQNDGSCDVRYWPTEPGEYAVHVTCDEEDIELSPFMAYITPDNHDSHPEKVQAYGPGLEKSGCLINKPAEFTVNAKEAGTGPLKIIAQNADGEPVDVKVVSKGDGLYSCSYTPSAALKHTVCVSWAGVSAPNSPFRVNVGKGSHPNNVRVSGPGVERTGLKANEPTHFTVDCSGAGDGDVSVGIKCDANMVGDKEADVDFDIIPNANDTFTVKYVPPAAGRLTVKVLFTDKEVPQSPFIVKVDPSHDASRVKAEGPGLSRTGVESGKPTHFTVITKGAGKAPLDVSFSAPVNDFEIIDNYDYSQTVKYTPVSQGKMSVDVKFGGDPISKSPFTVGVAAPLDLSRVSVDNLSGRVEVGQEQQFTIDTKGAGGQGQLEVALLSPSQKALQCRLEPVSADVQRVRFTPTEDGMYSVNVSYDGQPIPGSPFPVEAQLPPDPSKVKATGPGLKGGLVGAPAHFSIDTNAAGTGALGLTVEGPTEANIECSDNGDGTCSVSYLPTEPGEYLVNILFEGVHVPGSPFSAQVNRPFDPSKVQASGSGLKRAKVGEVSVVNVDCSQAGPGQLTLEATPDPSTAAKGAGGKVKTEVVDNLDGTYTVTYVPLTAGLYTLMLKYGGQTVPGFPAKVSVDPAVDTSKIKAFGPGVDGTDVYREATTSFTVDARPVARRGGDHVTAEVRNPSGAQTETVITDNKDGTYNVEYTPFENGEHSVDVLFDDTPVPNSPFRVSVSEGCDPSRVLASGPGLEQGLTDQTNHFNIITRGAGIGGLGITVEGPSESKMSCKDNKDGSCSVEYTPFSPGVYDVNITYGGQHIPGSPFKVPVKDVVDPSKVKVTGPGVGSGVRATIPQSFTVDSRRAGEAELAVSVKGPRGVTEDVEVTENQDGTHTVKYTPSTEGLYTVGVKYNQQDAPRSPFKVRVLPTHDASKVRVSGPGLTSGIPASFPVEFNIDARDAGEGQLSVLITDQDGRSKQATIHDNGDGTYRVSYTPDRTGRYTISVSYGGDAIPGSPHRVRATASGDASRCIVTRVGPMVAIGEELCLSVNATGAGKGKVSCVVVQPDGSEVEAEVIENQDGTFDIFYTTPAPGNYVIYVRFGGENIPHSPFKVTATDEVLMAQETSEVGSQPRVTSDSLNALRNSVNGSGFRPFDMVIPFSFRKGEITGEVLMPSGKSAQPLISDNLDGTVTVQYSPTEAGLHEMHIKYNGTHIPGTSVSTNPSAEKLHSELLKGSQMSDIFRQLCNLDSVMFIGCAESPLQFYVNHSSSPSVTAYGPGLSYGVANKPANFTVYTEDASEGGLDLAIEGPSKAEISCVDNKDGTCSVTYLPTLPGDYNILVKYNEDHIAGSPFTARIIEDSQRRSQVKLGSAADFSLDINETDLSLLTASIKSPSGRDEPCLLKRMPNNHIGISFIPREVGEHMVSILKNGVHVANSPIGIRVVQSEIGDASRVVAHGDGLERGTTFNNCSFIVDTREAGYGGLALSIEGPSKVDIQTEDMEDGTCEVTYCPTEPGNYIVSIRFADQHVPGSPFTVRVVGEGRIKESISRRQRAASVAAVGSVCDLSIKIPVSWFLLVLSSSSPRCRFFYRSTFSLRLSRAPRSRGAAGSPSTHTRCPSPGHARLVSGAKGGGGVVVVDRTVKVSRAVWVLDSGAKALDIHDVTSEVTFPSGVRQPAELVAVGNDTYCVRFVPKEMGVHSVSVKYRGVHVPGSPFQYTVGPLGEGGAQKVKAGGPGLERAEVGEPAEFSIWTREAGAGGLSIAVEGPSRAEISFDDRKDGSCGVAYVAQEPGDYEISVKFNDQHIPDSPFLVPVVAPVTDARRLTVSGLQESGLKVNHPASFAVRLNGAQGKMEAQVHSPSGALDECVVTEIEKDKYVIRFIPRENGVHSIDVKFNGAHIPGSPFRVRVGEPGQTGEAGLVTAYGAGLEKGATGVQSEFTINNSRAGPGALSVTIEGPSKVKMDCVELPEGYKVHYTPMAPGNYCISVKYGGPNHIQGSPFTAKVIGPRLVNVTNASETSTLTLDPAVRASSVSSVHSAPSWTSDADASKVLSRGPGLSKAFVGQRSSFSVDCSKAGKSMLLVGVHGPHVPCEEVVVKHMGRLQYNVSYVLKEKGDYALVVKWGDQHVPGSPFHVIGERESERESQEGGRDRGRLVLRTVTPETQLSQSHQPHNKMRSLLTTQSQNSYREQIHKEMMTRLNWKQRYSKLYPTNQTKTGPGSETGLNKNSKEATPGPQQGGVSPVLPPITMSTMGRSNTSLSTVSLPVTSLPVTSLAASAVKQRPFTVPPVMRPASPQTRQSLYQDSSHQERGRSLYLRRRGLMLPEQKFDFPLLSSWEYGWRLGDFTLNYKTPTRARSSVVKSTFYARNGVFNSPSPTDALG</sequence>
<feature type="repeat" description="Filamin" evidence="7">
    <location>
        <begin position="2551"/>
        <end position="2643"/>
    </location>
</feature>
<dbReference type="FunFam" id="2.60.40.10:FF:000096">
    <property type="entry name" value="filamin-C isoform X2"/>
    <property type="match status" value="1"/>
</dbReference>
<dbReference type="PROSITE" id="PS00019">
    <property type="entry name" value="ACTININ_1"/>
    <property type="match status" value="1"/>
</dbReference>
<dbReference type="FunFam" id="1.10.418.10:FF:000008">
    <property type="entry name" value="Filamin-B isoform C"/>
    <property type="match status" value="1"/>
</dbReference>
<dbReference type="FunFam" id="2.60.40.10:FF:000140">
    <property type="entry name" value="FiLamiN (Actin binding protein) homolog"/>
    <property type="match status" value="3"/>
</dbReference>
<dbReference type="PANTHER" id="PTHR38537">
    <property type="entry name" value="JITTERBUG, ISOFORM N"/>
    <property type="match status" value="1"/>
</dbReference>
<dbReference type="InterPro" id="IPR036872">
    <property type="entry name" value="CH_dom_sf"/>
</dbReference>
<dbReference type="Gene3D" id="1.10.418.10">
    <property type="entry name" value="Calponin-like domain"/>
    <property type="match status" value="2"/>
</dbReference>
<keyword evidence="4" id="KW-0677">Repeat</keyword>
<dbReference type="PANTHER" id="PTHR38537:SF7">
    <property type="entry name" value="FILAMIN-B"/>
    <property type="match status" value="1"/>
</dbReference>
<feature type="region of interest" description="Disordered" evidence="8">
    <location>
        <begin position="117"/>
        <end position="139"/>
    </location>
</feature>
<evidence type="ECO:0000256" key="1">
    <source>
        <dbReference type="ARBA" id="ARBA00004245"/>
    </source>
</evidence>
<feature type="repeat" description="Filamin" evidence="7">
    <location>
        <begin position="399"/>
        <end position="497"/>
    </location>
</feature>
<dbReference type="GO" id="GO:0030036">
    <property type="term" value="P:actin cytoskeleton organization"/>
    <property type="evidence" value="ECO:0007669"/>
    <property type="project" value="InterPro"/>
</dbReference>
<evidence type="ECO:0000259" key="9">
    <source>
        <dbReference type="PROSITE" id="PS50021"/>
    </source>
</evidence>
<dbReference type="Pfam" id="PF22589">
    <property type="entry name" value="SPMIP1"/>
    <property type="match status" value="1"/>
</dbReference>
<feature type="region of interest" description="Disordered" evidence="8">
    <location>
        <begin position="2848"/>
        <end position="2897"/>
    </location>
</feature>
<evidence type="ECO:0000256" key="6">
    <source>
        <dbReference type="ARBA" id="ARBA00023212"/>
    </source>
</evidence>
<comment type="subcellular location">
    <subcellularLocation>
        <location evidence="1">Cytoplasm</location>
        <location evidence="1">Cytoskeleton</location>
    </subcellularLocation>
</comment>
<feature type="repeat" description="Filamin" evidence="7">
    <location>
        <begin position="498"/>
        <end position="594"/>
    </location>
</feature>
<protein>
    <recommendedName>
        <fullName evidence="9">Calponin-homology (CH) domain-containing protein</fullName>
    </recommendedName>
</protein>
<dbReference type="InterPro" id="IPR054323">
    <property type="entry name" value="SPMIP1_C"/>
</dbReference>
<reference evidence="11" key="1">
    <citation type="submission" date="2024-04" db="EMBL/GenBank/DDBJ databases">
        <title>Salinicola lusitanus LLJ914,a marine bacterium isolated from the Okinawa Trough.</title>
        <authorList>
            <person name="Li J."/>
        </authorList>
    </citation>
    <scope>NUCLEOTIDE SEQUENCE [LARGE SCALE GENOMIC DNA]</scope>
</reference>
<dbReference type="InterPro" id="IPR013783">
    <property type="entry name" value="Ig-like_fold"/>
</dbReference>
<feature type="repeat" description="Filamin" evidence="7">
    <location>
        <begin position="2454"/>
        <end position="2547"/>
    </location>
</feature>
<feature type="repeat" description="Filamin" evidence="7">
    <location>
        <begin position="1764"/>
        <end position="1861"/>
    </location>
</feature>
<feature type="region of interest" description="Disordered" evidence="8">
    <location>
        <begin position="296"/>
        <end position="316"/>
    </location>
</feature>